<feature type="non-terminal residue" evidence="2">
    <location>
        <position position="1"/>
    </location>
</feature>
<dbReference type="AlphaFoldDB" id="A0AAV6NNL3"/>
<dbReference type="PANTHER" id="PTHR37183">
    <property type="entry name" value="PLANT THIONIN FAMILY PROTEIN"/>
    <property type="match status" value="1"/>
</dbReference>
<keyword evidence="3" id="KW-1185">Reference proteome</keyword>
<evidence type="ECO:0000313" key="3">
    <source>
        <dbReference type="Proteomes" id="UP000685013"/>
    </source>
</evidence>
<dbReference type="Proteomes" id="UP000685013">
    <property type="component" value="Chromosome 4"/>
</dbReference>
<gene>
    <name evidence="2" type="ORF">SDJN03_05573</name>
</gene>
<keyword evidence="1" id="KW-0732">Signal</keyword>
<evidence type="ECO:0000313" key="2">
    <source>
        <dbReference type="EMBL" id="KAG6600340.1"/>
    </source>
</evidence>
<feature type="chain" id="PRO_5043394932" description="Thionin-like protein" evidence="1">
    <location>
        <begin position="28"/>
        <end position="72"/>
    </location>
</feature>
<reference evidence="2 3" key="1">
    <citation type="journal article" date="2021" name="Hortic Res">
        <title>The domestication of Cucurbita argyrosperma as revealed by the genome of its wild relative.</title>
        <authorList>
            <person name="Barrera-Redondo J."/>
            <person name="Sanchez-de la Vega G."/>
            <person name="Aguirre-Liguori J.A."/>
            <person name="Castellanos-Morales G."/>
            <person name="Gutierrez-Guerrero Y.T."/>
            <person name="Aguirre-Dugua X."/>
            <person name="Aguirre-Planter E."/>
            <person name="Tenaillon M.I."/>
            <person name="Lira-Saade R."/>
            <person name="Eguiarte L.E."/>
        </authorList>
    </citation>
    <scope>NUCLEOTIDE SEQUENCE [LARGE SCALE GENOMIC DNA]</scope>
    <source>
        <strain evidence="2">JBR-2021</strain>
    </source>
</reference>
<comment type="caution">
    <text evidence="2">The sequence shown here is derived from an EMBL/GenBank/DDBJ whole genome shotgun (WGS) entry which is preliminary data.</text>
</comment>
<accession>A0AAV6NNL3</accession>
<dbReference type="PANTHER" id="PTHR37183:SF1">
    <property type="entry name" value="PLANT THIONIN FAMILY PROTEIN"/>
    <property type="match status" value="1"/>
</dbReference>
<sequence length="72" mass="7622">MKKSTAATTVAILCFILLSAAATTVSADAADCIDGCFTACVQKDTRLMQRCEGKCRIKCGPDTKFEGEDIIA</sequence>
<evidence type="ECO:0008006" key="4">
    <source>
        <dbReference type="Google" id="ProtNLM"/>
    </source>
</evidence>
<organism evidence="2 3">
    <name type="scientific">Cucurbita argyrosperma subsp. sororia</name>
    <dbReference type="NCBI Taxonomy" id="37648"/>
    <lineage>
        <taxon>Eukaryota</taxon>
        <taxon>Viridiplantae</taxon>
        <taxon>Streptophyta</taxon>
        <taxon>Embryophyta</taxon>
        <taxon>Tracheophyta</taxon>
        <taxon>Spermatophyta</taxon>
        <taxon>Magnoliopsida</taxon>
        <taxon>eudicotyledons</taxon>
        <taxon>Gunneridae</taxon>
        <taxon>Pentapetalae</taxon>
        <taxon>rosids</taxon>
        <taxon>fabids</taxon>
        <taxon>Cucurbitales</taxon>
        <taxon>Cucurbitaceae</taxon>
        <taxon>Cucurbiteae</taxon>
        <taxon>Cucurbita</taxon>
    </lineage>
</organism>
<dbReference type="EMBL" id="JAGKQH010000004">
    <property type="protein sequence ID" value="KAG6600340.1"/>
    <property type="molecule type" value="Genomic_DNA"/>
</dbReference>
<name>A0AAV6NNL3_9ROSI</name>
<feature type="signal peptide" evidence="1">
    <location>
        <begin position="1"/>
        <end position="27"/>
    </location>
</feature>
<proteinExistence type="predicted"/>
<protein>
    <recommendedName>
        <fullName evidence="4">Thionin-like protein</fullName>
    </recommendedName>
</protein>
<evidence type="ECO:0000256" key="1">
    <source>
        <dbReference type="SAM" id="SignalP"/>
    </source>
</evidence>